<dbReference type="GO" id="GO:0046331">
    <property type="term" value="P:lateral inhibition"/>
    <property type="evidence" value="ECO:0007669"/>
    <property type="project" value="UniProtKB-ARBA"/>
</dbReference>
<dbReference type="GO" id="GO:0005509">
    <property type="term" value="F:calcium ion binding"/>
    <property type="evidence" value="ECO:0007669"/>
    <property type="project" value="InterPro"/>
</dbReference>
<keyword evidence="12" id="KW-0325">Glycoprotein</keyword>
<dbReference type="GO" id="GO:0005886">
    <property type="term" value="C:plasma membrane"/>
    <property type="evidence" value="ECO:0007669"/>
    <property type="project" value="TreeGrafter"/>
</dbReference>
<dbReference type="InterPro" id="IPR018097">
    <property type="entry name" value="EGF_Ca-bd_CS"/>
</dbReference>
<keyword evidence="4 15" id="KW-0812">Transmembrane</keyword>
<dbReference type="GO" id="GO:0048018">
    <property type="term" value="F:receptor ligand activity"/>
    <property type="evidence" value="ECO:0007669"/>
    <property type="project" value="UniProtKB-ARBA"/>
</dbReference>
<feature type="disulfide bond" evidence="13">
    <location>
        <begin position="302"/>
        <end position="319"/>
    </location>
</feature>
<dbReference type="PROSITE" id="PS00022">
    <property type="entry name" value="EGF_1"/>
    <property type="match status" value="6"/>
</dbReference>
<dbReference type="Pfam" id="PF12661">
    <property type="entry name" value="hEGF"/>
    <property type="match status" value="1"/>
</dbReference>
<keyword evidence="10 15" id="KW-0472">Membrane</keyword>
<comment type="function">
    <text evidence="15">Putative Notch ligand involved in the mediation of Notch signaling.</text>
</comment>
<evidence type="ECO:0000256" key="10">
    <source>
        <dbReference type="ARBA" id="ARBA00023136"/>
    </source>
</evidence>
<dbReference type="Pfam" id="PF07645">
    <property type="entry name" value="EGF_CA"/>
    <property type="match status" value="1"/>
</dbReference>
<reference evidence="19" key="2">
    <citation type="journal article" date="2021" name="World Allergy Organ. J.">
        <title>Chromosome-level assembly of Dermatophagoides farinae genome and transcriptome reveals two novel allergens Der f 37 and Der f 39.</title>
        <authorList>
            <person name="Chen J."/>
            <person name="Cai Z."/>
            <person name="Fan D."/>
            <person name="Hu J."/>
            <person name="Hou Y."/>
            <person name="He Y."/>
            <person name="Zhang Z."/>
            <person name="Zhao Z."/>
            <person name="Gao P."/>
            <person name="Hu W."/>
            <person name="Sun J."/>
            <person name="Li J."/>
            <person name="Ji K."/>
        </authorList>
    </citation>
    <scope>NUCLEOTIDE SEQUENCE</scope>
    <source>
        <strain evidence="19">JKM2019</strain>
    </source>
</reference>
<keyword evidence="5 15" id="KW-0732">Signal</keyword>
<dbReference type="GO" id="GO:0009986">
    <property type="term" value="C:cell surface"/>
    <property type="evidence" value="ECO:0007669"/>
    <property type="project" value="UniProtKB-ARBA"/>
</dbReference>
<dbReference type="SUPFAM" id="SSF57196">
    <property type="entry name" value="EGF/Laminin"/>
    <property type="match status" value="5"/>
</dbReference>
<feature type="disulfide bond" evidence="13">
    <location>
        <begin position="210"/>
        <end position="219"/>
    </location>
</feature>
<evidence type="ECO:0000256" key="16">
    <source>
        <dbReference type="SAM" id="Phobius"/>
    </source>
</evidence>
<dbReference type="InterPro" id="IPR001774">
    <property type="entry name" value="DSL"/>
</dbReference>
<dbReference type="SMART" id="SM00179">
    <property type="entry name" value="EGF_CA"/>
    <property type="match status" value="5"/>
</dbReference>
<evidence type="ECO:0000256" key="15">
    <source>
        <dbReference type="RuleBase" id="RU280815"/>
    </source>
</evidence>
<dbReference type="InterPro" id="IPR000742">
    <property type="entry name" value="EGF"/>
</dbReference>
<dbReference type="InterPro" id="IPR001881">
    <property type="entry name" value="EGF-like_Ca-bd_dom"/>
</dbReference>
<dbReference type="SMART" id="SM00181">
    <property type="entry name" value="EGF"/>
    <property type="match status" value="7"/>
</dbReference>
<dbReference type="GO" id="GO:0007166">
    <property type="term" value="P:cell surface receptor signaling pathway"/>
    <property type="evidence" value="ECO:0007669"/>
    <property type="project" value="UniProtKB-ARBA"/>
</dbReference>
<evidence type="ECO:0000256" key="5">
    <source>
        <dbReference type="ARBA" id="ARBA00022729"/>
    </source>
</evidence>
<feature type="disulfide bond" evidence="13">
    <location>
        <begin position="439"/>
        <end position="448"/>
    </location>
</feature>
<feature type="disulfide bond" evidence="13">
    <location>
        <begin position="399"/>
        <end position="408"/>
    </location>
</feature>
<evidence type="ECO:0000256" key="9">
    <source>
        <dbReference type="ARBA" id="ARBA00022989"/>
    </source>
</evidence>
<dbReference type="GO" id="GO:0016330">
    <property type="term" value="P:second mitotic wave involved in compound eye morphogenesis"/>
    <property type="evidence" value="ECO:0007669"/>
    <property type="project" value="UniProtKB-ARBA"/>
</dbReference>
<keyword evidence="9 15" id="KW-1133">Transmembrane helix</keyword>
<feature type="domain" description="EGF-like" evidence="17">
    <location>
        <begin position="187"/>
        <end position="220"/>
    </location>
</feature>
<organism evidence="19">
    <name type="scientific">Dermatophagoides farinae</name>
    <name type="common">American house dust mite</name>
    <dbReference type="NCBI Taxonomy" id="6954"/>
    <lineage>
        <taxon>Eukaryota</taxon>
        <taxon>Metazoa</taxon>
        <taxon>Ecdysozoa</taxon>
        <taxon>Arthropoda</taxon>
        <taxon>Chelicerata</taxon>
        <taxon>Arachnida</taxon>
        <taxon>Acari</taxon>
        <taxon>Acariformes</taxon>
        <taxon>Sarcoptiformes</taxon>
        <taxon>Astigmata</taxon>
        <taxon>Psoroptidia</taxon>
        <taxon>Analgoidea</taxon>
        <taxon>Pyroglyphidae</taxon>
        <taxon>Dermatophagoidinae</taxon>
        <taxon>Dermatophagoides</taxon>
    </lineage>
</organism>
<dbReference type="PANTHER" id="PTHR24049">
    <property type="entry name" value="CRUMBS FAMILY MEMBER"/>
    <property type="match status" value="1"/>
</dbReference>
<keyword evidence="7" id="KW-0221">Differentiation</keyword>
<keyword evidence="8" id="KW-0832">Ubl conjugation</keyword>
<feature type="domain" description="EGF-like" evidence="17">
    <location>
        <begin position="293"/>
        <end position="331"/>
    </location>
</feature>
<dbReference type="PROSITE" id="PS51051">
    <property type="entry name" value="DSL"/>
    <property type="match status" value="1"/>
</dbReference>
<dbReference type="FunFam" id="2.10.25.140:FF:000001">
    <property type="entry name" value="Delta-like protein"/>
    <property type="match status" value="1"/>
</dbReference>
<dbReference type="EMBL" id="SDOV01000002">
    <property type="protein sequence ID" value="KAH7644326.1"/>
    <property type="molecule type" value="Genomic_DNA"/>
</dbReference>
<dbReference type="GO" id="GO:0043208">
    <property type="term" value="F:glycosphingolipid binding"/>
    <property type="evidence" value="ECO:0007669"/>
    <property type="project" value="UniProtKB-ARBA"/>
</dbReference>
<evidence type="ECO:0000256" key="1">
    <source>
        <dbReference type="ARBA" id="ARBA00004479"/>
    </source>
</evidence>
<feature type="disulfide bond" evidence="13">
    <location>
        <begin position="321"/>
        <end position="330"/>
    </location>
</feature>
<comment type="caution">
    <text evidence="19">The sequence shown here is derived from an EMBL/GenBank/DDBJ whole genome shotgun (WGS) entry which is preliminary data.</text>
</comment>
<dbReference type="GO" id="GO:0042063">
    <property type="term" value="P:gliogenesis"/>
    <property type="evidence" value="ECO:0007669"/>
    <property type="project" value="UniProtKB-ARBA"/>
</dbReference>
<dbReference type="CDD" id="cd00054">
    <property type="entry name" value="EGF_CA"/>
    <property type="match status" value="5"/>
</dbReference>
<comment type="caution">
    <text evidence="13">Lacks conserved residue(s) required for the propagation of feature annotation.</text>
</comment>
<dbReference type="GO" id="GO:0032991">
    <property type="term" value="C:protein-containing complex"/>
    <property type="evidence" value="ECO:0007669"/>
    <property type="project" value="TreeGrafter"/>
</dbReference>
<dbReference type="PROSITE" id="PS50026">
    <property type="entry name" value="EGF_3"/>
    <property type="match status" value="6"/>
</dbReference>
<dbReference type="FunFam" id="2.10.25.10:FF:000230">
    <property type="entry name" value="Delta-like protein"/>
    <property type="match status" value="1"/>
</dbReference>
<accession>A0A9D4P4X7</accession>
<dbReference type="Gene3D" id="2.10.25.10">
    <property type="entry name" value="Laminin"/>
    <property type="match status" value="6"/>
</dbReference>
<dbReference type="PROSITE" id="PS01187">
    <property type="entry name" value="EGF_CA"/>
    <property type="match status" value="2"/>
</dbReference>
<dbReference type="FunFam" id="2.10.25.10:FF:000143">
    <property type="entry name" value="Protein crumbs 1"/>
    <property type="match status" value="1"/>
</dbReference>
<evidence type="ECO:0000256" key="7">
    <source>
        <dbReference type="ARBA" id="ARBA00022782"/>
    </source>
</evidence>
<evidence type="ECO:0000256" key="11">
    <source>
        <dbReference type="ARBA" id="ARBA00023157"/>
    </source>
</evidence>
<dbReference type="AlphaFoldDB" id="A0A9D4P4X7"/>
<feature type="domain" description="DSL" evidence="18">
    <location>
        <begin position="141"/>
        <end position="186"/>
    </location>
</feature>
<feature type="domain" description="EGF-like" evidence="17">
    <location>
        <begin position="333"/>
        <end position="369"/>
    </location>
</feature>
<dbReference type="Gene3D" id="2.60.40.3510">
    <property type="match status" value="1"/>
</dbReference>
<keyword evidence="11 13" id="KW-1015">Disulfide bond</keyword>
<dbReference type="Pfam" id="PF01414">
    <property type="entry name" value="DSL"/>
    <property type="match status" value="1"/>
</dbReference>
<dbReference type="GO" id="GO:0000902">
    <property type="term" value="P:cell morphogenesis"/>
    <property type="evidence" value="ECO:0007669"/>
    <property type="project" value="UniProtKB-ARBA"/>
</dbReference>
<evidence type="ECO:0000313" key="19">
    <source>
        <dbReference type="EMBL" id="KAH7644326.1"/>
    </source>
</evidence>
<dbReference type="GO" id="GO:0045197">
    <property type="term" value="P:establishment or maintenance of epithelial cell apical/basal polarity"/>
    <property type="evidence" value="ECO:0007669"/>
    <property type="project" value="TreeGrafter"/>
</dbReference>
<evidence type="ECO:0000256" key="3">
    <source>
        <dbReference type="ARBA" id="ARBA00022536"/>
    </source>
</evidence>
<feature type="transmembrane region" description="Helical" evidence="16">
    <location>
        <begin position="607"/>
        <end position="629"/>
    </location>
</feature>
<evidence type="ECO:0000256" key="6">
    <source>
        <dbReference type="ARBA" id="ARBA00022737"/>
    </source>
</evidence>
<dbReference type="Gene3D" id="2.10.25.140">
    <property type="match status" value="1"/>
</dbReference>
<dbReference type="PROSITE" id="PS00010">
    <property type="entry name" value="ASX_HYDROXYL"/>
    <property type="match status" value="3"/>
</dbReference>
<dbReference type="GO" id="GO:0030718">
    <property type="term" value="P:germ-line stem cell population maintenance"/>
    <property type="evidence" value="ECO:0007669"/>
    <property type="project" value="UniProtKB-ARBA"/>
</dbReference>
<feature type="domain" description="EGF-like" evidence="17">
    <location>
        <begin position="411"/>
        <end position="449"/>
    </location>
</feature>
<dbReference type="GO" id="GO:0045179">
    <property type="term" value="C:apical cortex"/>
    <property type="evidence" value="ECO:0007669"/>
    <property type="project" value="UniProtKB-ARBA"/>
</dbReference>
<sequence>MSTKTVDASGYFELQFIEGIRNSTTIHVCLKEFWNSQINLNRCTFGQKTIIYYEQQQSQQHSKQSMIRIPFSFRWIGSFSFTIHLADDSEWSLSSSSSSSSVAMAMDRFIVEDEFAVPGIHWKYRTFHARDGRIISIRFRIDCDHYYHSDDCATFCRERNDTFGHYSCEKKSGHKHCLNGWKGENCDKPKCRNGCNEAHGYCEMPNECQCRSGWRGQNCDECVPYPGCLHGYCVSPFQCICQRNWGGILCDQDLNYCGTHEPCLNDGRCENIAPDNYRCVCKKGFSGVNCQIVEDACATSPCLHDGTCITLANGTDFRCMCRPGFSGKRCENDLNECASQPCMNGATCHDLENNYRCTCPSGWTGDRCQQDVDECSALVTPCIRASACININGSYICVCEKGFEGLFCENEVDDCKHNQINCQNGGFCIDLVNDFRCVCSTGFTGPRCDRIDESVCDLLPNHVWRLNETGCEKICVCRNNSRVACKCQEESKCNLKLDDDDRTNLSEIHVVFDSNASRHACNAIQSIHSLLTIDTNDDDDAGGGGGGGDEFCCEIRMSTDGGTIVTGNEVIIQVNKQSSLAQYITRTIFPHILHVIVNTENIRQSDWSVVNLFIILVFTAITVTGILMAKSYYRRKKHEADAENVVIHCIQNNLKQSQQSPSMMMMMIGGGGGNNRPLTPPNQKLCNTVYCGGNNHNQTNMDSFHRTKPVLSYCSKLMVSSPTISNKTKMID</sequence>
<evidence type="ECO:0000256" key="8">
    <source>
        <dbReference type="ARBA" id="ARBA00022843"/>
    </source>
</evidence>
<dbReference type="SMART" id="SM00051">
    <property type="entry name" value="DSL"/>
    <property type="match status" value="1"/>
</dbReference>
<dbReference type="FunFam" id="2.10.25.10:FF:000294">
    <property type="entry name" value="Delta-like protein"/>
    <property type="match status" value="1"/>
</dbReference>
<feature type="disulfide bond" evidence="14">
    <location>
        <begin position="177"/>
        <end position="186"/>
    </location>
</feature>
<name>A0A9D4P4X7_DERFA</name>
<keyword evidence="3 13" id="KW-0245">EGF-like domain</keyword>
<keyword evidence="6 15" id="KW-0677">Repeat</keyword>
<evidence type="ECO:0000256" key="13">
    <source>
        <dbReference type="PROSITE-ProRule" id="PRU00076"/>
    </source>
</evidence>
<dbReference type="Proteomes" id="UP000828236">
    <property type="component" value="Unassembled WGS sequence"/>
</dbReference>
<proteinExistence type="predicted"/>
<comment type="subcellular location">
    <subcellularLocation>
        <location evidence="1 15">Membrane</location>
        <topology evidence="1 15">Single-pass type I membrane protein</topology>
    </subcellularLocation>
</comment>
<dbReference type="InterPro" id="IPR051022">
    <property type="entry name" value="Notch_Cell-Fate_Det"/>
</dbReference>
<feature type="disulfide bond" evidence="13">
    <location>
        <begin position="281"/>
        <end position="290"/>
    </location>
</feature>
<evidence type="ECO:0000256" key="4">
    <source>
        <dbReference type="ARBA" id="ARBA00022692"/>
    </source>
</evidence>
<dbReference type="Pfam" id="PF21700">
    <property type="entry name" value="EGF_DL_JAG"/>
    <property type="match status" value="1"/>
</dbReference>
<dbReference type="InterPro" id="IPR049883">
    <property type="entry name" value="NOTCH1_EGF-like"/>
</dbReference>
<dbReference type="FunFam" id="2.10.25.10:FF:000038">
    <property type="entry name" value="Fibrillin 2"/>
    <property type="match status" value="1"/>
</dbReference>
<evidence type="ECO:0000259" key="18">
    <source>
        <dbReference type="PROSITE" id="PS51051"/>
    </source>
</evidence>
<evidence type="ECO:0000259" key="17">
    <source>
        <dbReference type="PROSITE" id="PS50026"/>
    </source>
</evidence>
<feature type="domain" description="EGF-like" evidence="17">
    <location>
        <begin position="371"/>
        <end position="409"/>
    </location>
</feature>
<feature type="disulfide bond" evidence="14">
    <location>
        <begin position="156"/>
        <end position="168"/>
    </location>
</feature>
<protein>
    <recommendedName>
        <fullName evidence="15">Delta-like protein</fullName>
    </recommendedName>
</protein>
<feature type="disulfide bond" evidence="13">
    <location>
        <begin position="359"/>
        <end position="368"/>
    </location>
</feature>
<dbReference type="FunFam" id="2.10.25.10:FF:000100">
    <property type="entry name" value="neurogenic locus notch homolog protein 3"/>
    <property type="match status" value="1"/>
</dbReference>
<evidence type="ECO:0000256" key="2">
    <source>
        <dbReference type="ARBA" id="ARBA00022473"/>
    </source>
</evidence>
<feature type="domain" description="EGF-like" evidence="17">
    <location>
        <begin position="253"/>
        <end position="291"/>
    </location>
</feature>
<dbReference type="FunFam" id="2.10.25.10:FF:000018">
    <property type="entry name" value="Delta-like 1"/>
    <property type="match status" value="1"/>
</dbReference>
<dbReference type="PROSITE" id="PS01186">
    <property type="entry name" value="EGF_2"/>
    <property type="match status" value="5"/>
</dbReference>
<gene>
    <name evidence="19" type="ORF">HUG17_6688</name>
</gene>
<evidence type="ECO:0000256" key="12">
    <source>
        <dbReference type="ARBA" id="ARBA00023180"/>
    </source>
</evidence>
<dbReference type="GO" id="GO:0048666">
    <property type="term" value="P:neuron development"/>
    <property type="evidence" value="ECO:0007669"/>
    <property type="project" value="UniProtKB-ARBA"/>
</dbReference>
<feature type="disulfide bond" evidence="14">
    <location>
        <begin position="143"/>
        <end position="152"/>
    </location>
</feature>
<reference evidence="19" key="1">
    <citation type="submission" date="2020-06" db="EMBL/GenBank/DDBJ databases">
        <authorList>
            <person name="Ji K."/>
            <person name="Li J."/>
        </authorList>
    </citation>
    <scope>NUCLEOTIDE SEQUENCE</scope>
    <source>
        <strain evidence="19">JKM2019</strain>
        <tissue evidence="19">Whole body</tissue>
    </source>
</reference>
<dbReference type="InterPro" id="IPR013032">
    <property type="entry name" value="EGF-like_CS"/>
</dbReference>
<evidence type="ECO:0000256" key="14">
    <source>
        <dbReference type="PROSITE-ProRule" id="PRU00377"/>
    </source>
</evidence>
<dbReference type="Pfam" id="PF00008">
    <property type="entry name" value="EGF"/>
    <property type="match status" value="3"/>
</dbReference>
<keyword evidence="2 15" id="KW-0217">Developmental protein</keyword>
<dbReference type="GO" id="GO:0007157">
    <property type="term" value="P:heterophilic cell-cell adhesion via plasma membrane cell adhesion molecules"/>
    <property type="evidence" value="ECO:0007669"/>
    <property type="project" value="TreeGrafter"/>
</dbReference>
<dbReference type="InterPro" id="IPR000152">
    <property type="entry name" value="EGF-type_Asp/Asn_hydroxyl_site"/>
</dbReference>